<dbReference type="AlphaFoldDB" id="A0A2T9X385"/>
<dbReference type="EMBL" id="QEFD01000205">
    <property type="protein sequence ID" value="PVU74547.1"/>
    <property type="molecule type" value="Genomic_DNA"/>
</dbReference>
<evidence type="ECO:0000259" key="1">
    <source>
        <dbReference type="SMART" id="SM00933"/>
    </source>
</evidence>
<feature type="domain" description="NurA" evidence="1">
    <location>
        <begin position="49"/>
        <end position="301"/>
    </location>
</feature>
<comment type="caution">
    <text evidence="2">The sequence shown here is derived from an EMBL/GenBank/DDBJ whole genome shotgun (WGS) entry which is preliminary data.</text>
</comment>
<gene>
    <name evidence="2" type="ORF">DDW13_06980</name>
</gene>
<organism evidence="2 3">
    <name type="scientific">Acidianus hospitalis</name>
    <dbReference type="NCBI Taxonomy" id="563177"/>
    <lineage>
        <taxon>Archaea</taxon>
        <taxon>Thermoproteota</taxon>
        <taxon>Thermoprotei</taxon>
        <taxon>Sulfolobales</taxon>
        <taxon>Sulfolobaceae</taxon>
        <taxon>Acidianus</taxon>
    </lineage>
</organism>
<dbReference type="SMART" id="SM00933">
    <property type="entry name" value="NurA"/>
    <property type="match status" value="1"/>
</dbReference>
<evidence type="ECO:0000313" key="2">
    <source>
        <dbReference type="EMBL" id="PVU74547.1"/>
    </source>
</evidence>
<dbReference type="Pfam" id="PF09376">
    <property type="entry name" value="NurA"/>
    <property type="match status" value="1"/>
</dbReference>
<dbReference type="InterPro" id="IPR018977">
    <property type="entry name" value="NurA_domain"/>
</dbReference>
<sequence>MEFGEAIKSLFSLLSSIDQPYLGVSPTTSFEDSTPVEVEEELGVCDSLEEFSFLDSSSRMINVRGANVYFASLYANLVKDHIMIPLQVDVPFIAIKASDEVRKLIEGDQMLSKIVAINNVNGEPYSPDYKDDNILDELRISLENYAIGKSNYVTIVDGPIIPGPYIQMVGEPYKSAFITLANQRKKDRLIGIVKRLNYSRKLRRSGIIKDPRLMNATDDVIVEYLGRGKEFYTTPILKEEIDVGNSHYTRYMVYVKVREGVFRVESLSKDLLCKGVYTARKYSSYRGIPEFIEVADRISKRLSASAFIFAFNIARATTGVNYEDWENLRTAELDAGE</sequence>
<protein>
    <submittedName>
        <fullName evidence="2">Nuclease NurA</fullName>
    </submittedName>
</protein>
<reference evidence="2 3" key="1">
    <citation type="journal article" date="2015" name="Appl. Environ. Microbiol.">
        <title>Nanoarchaeota, Their Sulfolobales Host, and Nanoarchaeota Virus Distribution across Yellowstone National Park Hot Springs.</title>
        <authorList>
            <person name="Munson-McGee J.H."/>
            <person name="Field E.K."/>
            <person name="Bateson M."/>
            <person name="Rooney C."/>
            <person name="Stepanauskas R."/>
            <person name="Young M.J."/>
        </authorList>
    </citation>
    <scope>NUCLEOTIDE SEQUENCE [LARGE SCALE GENOMIC DNA]</scope>
    <source>
        <strain evidence="2">SCGC AC-742_N10</strain>
    </source>
</reference>
<name>A0A2T9X385_9CREN</name>
<evidence type="ECO:0000313" key="3">
    <source>
        <dbReference type="Proteomes" id="UP000245638"/>
    </source>
</evidence>
<proteinExistence type="predicted"/>
<accession>A0A2T9X385</accession>
<dbReference type="Proteomes" id="UP000245638">
    <property type="component" value="Unassembled WGS sequence"/>
</dbReference>